<comment type="caution">
    <text evidence="2">The sequence shown here is derived from an EMBL/GenBank/DDBJ whole genome shotgun (WGS) entry which is preliminary data.</text>
</comment>
<dbReference type="Proteomes" id="UP001432027">
    <property type="component" value="Unassembled WGS sequence"/>
</dbReference>
<evidence type="ECO:0000313" key="3">
    <source>
        <dbReference type="Proteomes" id="UP001432027"/>
    </source>
</evidence>
<feature type="compositionally biased region" description="Basic and acidic residues" evidence="1">
    <location>
        <begin position="21"/>
        <end position="33"/>
    </location>
</feature>
<reference evidence="2" key="1">
    <citation type="submission" date="2023-10" db="EMBL/GenBank/DDBJ databases">
        <title>Genome assembly of Pristionchus species.</title>
        <authorList>
            <person name="Yoshida K."/>
            <person name="Sommer R.J."/>
        </authorList>
    </citation>
    <scope>NUCLEOTIDE SEQUENCE</scope>
    <source>
        <strain evidence="2">RS0144</strain>
    </source>
</reference>
<dbReference type="EMBL" id="BTSX01000006">
    <property type="protein sequence ID" value="GMT03738.1"/>
    <property type="molecule type" value="Genomic_DNA"/>
</dbReference>
<evidence type="ECO:0000256" key="1">
    <source>
        <dbReference type="SAM" id="MobiDB-lite"/>
    </source>
</evidence>
<dbReference type="AlphaFoldDB" id="A0AAV5UAQ3"/>
<feature type="non-terminal residue" evidence="2">
    <location>
        <position position="1"/>
    </location>
</feature>
<gene>
    <name evidence="2" type="ORF">PENTCL1PPCAC_25912</name>
</gene>
<proteinExistence type="predicted"/>
<evidence type="ECO:0000313" key="2">
    <source>
        <dbReference type="EMBL" id="GMT03738.1"/>
    </source>
</evidence>
<keyword evidence="3" id="KW-1185">Reference proteome</keyword>
<protein>
    <submittedName>
        <fullName evidence="2">Uncharacterized protein</fullName>
    </submittedName>
</protein>
<organism evidence="2 3">
    <name type="scientific">Pristionchus entomophagus</name>
    <dbReference type="NCBI Taxonomy" id="358040"/>
    <lineage>
        <taxon>Eukaryota</taxon>
        <taxon>Metazoa</taxon>
        <taxon>Ecdysozoa</taxon>
        <taxon>Nematoda</taxon>
        <taxon>Chromadorea</taxon>
        <taxon>Rhabditida</taxon>
        <taxon>Rhabditina</taxon>
        <taxon>Diplogasteromorpha</taxon>
        <taxon>Diplogasteroidea</taxon>
        <taxon>Neodiplogasteridae</taxon>
        <taxon>Pristionchus</taxon>
    </lineage>
</organism>
<feature type="region of interest" description="Disordered" evidence="1">
    <location>
        <begin position="1"/>
        <end position="51"/>
    </location>
</feature>
<accession>A0AAV5UAQ3</accession>
<sequence>EGKEKEKEKQGKKRIGQVSSPEKKKQKPEDKFPFGKAAALGHSDNFNKEGAPDWAAKEGRGFVGVFAPHHSIFDGSEPLPCIRQRKTIHDNLKF</sequence>
<name>A0AAV5UAQ3_9BILA</name>